<feature type="repeat" description="PPR" evidence="2">
    <location>
        <begin position="154"/>
        <end position="188"/>
    </location>
</feature>
<organism evidence="3 4">
    <name type="scientific">Spirodela intermedia</name>
    <name type="common">Intermediate duckweed</name>
    <dbReference type="NCBI Taxonomy" id="51605"/>
    <lineage>
        <taxon>Eukaryota</taxon>
        <taxon>Viridiplantae</taxon>
        <taxon>Streptophyta</taxon>
        <taxon>Embryophyta</taxon>
        <taxon>Tracheophyta</taxon>
        <taxon>Spermatophyta</taxon>
        <taxon>Magnoliopsida</taxon>
        <taxon>Liliopsida</taxon>
        <taxon>Araceae</taxon>
        <taxon>Lemnoideae</taxon>
        <taxon>Spirodela</taxon>
    </lineage>
</organism>
<dbReference type="NCBIfam" id="TIGR00756">
    <property type="entry name" value="PPR"/>
    <property type="match status" value="5"/>
</dbReference>
<reference evidence="3" key="1">
    <citation type="submission" date="2020-02" db="EMBL/GenBank/DDBJ databases">
        <authorList>
            <person name="Scholz U."/>
            <person name="Mascher M."/>
            <person name="Fiebig A."/>
        </authorList>
    </citation>
    <scope>NUCLEOTIDE SEQUENCE</scope>
</reference>
<feature type="repeat" description="PPR" evidence="2">
    <location>
        <begin position="22"/>
        <end position="56"/>
    </location>
</feature>
<evidence type="ECO:0000256" key="1">
    <source>
        <dbReference type="ARBA" id="ARBA00022737"/>
    </source>
</evidence>
<dbReference type="InterPro" id="IPR002885">
    <property type="entry name" value="PPR_rpt"/>
</dbReference>
<feature type="repeat" description="PPR" evidence="2">
    <location>
        <begin position="549"/>
        <end position="583"/>
    </location>
</feature>
<protein>
    <submittedName>
        <fullName evidence="3">Uncharacterized protein</fullName>
    </submittedName>
</protein>
<dbReference type="PANTHER" id="PTHR47926">
    <property type="entry name" value="PENTATRICOPEPTIDE REPEAT-CONTAINING PROTEIN"/>
    <property type="match status" value="1"/>
</dbReference>
<dbReference type="Pfam" id="PF13041">
    <property type="entry name" value="PPR_2"/>
    <property type="match status" value="3"/>
</dbReference>
<dbReference type="Pfam" id="PF01535">
    <property type="entry name" value="PPR"/>
    <property type="match status" value="5"/>
</dbReference>
<keyword evidence="4" id="KW-1185">Reference proteome</keyword>
<dbReference type="GO" id="GO:0009451">
    <property type="term" value="P:RNA modification"/>
    <property type="evidence" value="ECO:0007669"/>
    <property type="project" value="InterPro"/>
</dbReference>
<sequence length="639" mass="71553">MYGKCGSLDDAHSVFRIIKKKNLHSWNTLMACYCRGGHLSTARQLFDQMPNRDSVSWNLMISGYDRHGPCEEALRIFANMRHSGAITDHFGVSSVVSACCNLRFSVNGRLLHGYSIKTGLDTHVHVGSALVELYAKCMYLCEARREFDLMDVREPFTWNSMLAGYVYCSRIDQALQFFDEMPKRDVVSWTMIIEGCSQHKRNGQAIDFFQEMRECGLHADQVAFVSVLNACVELLNLEDGSKVHGLTVKCGYEANVTVGSVLVSLYAKCGNFDDARRVTEVMHFVDDFSWSVLIAEYAKQGHVERSRMLFESVQEKSLALWNALITGYSELGMYEEAAGAFKELCVCGPKGDSFTYGSLLTASSTLGLGYGEQLHSQVTRAGVSSSFFVCGALIDMYFFFYDRQAAEKIFHAIDEPNIVLWNVMIFGYGQNTLNYEALNTFRVMRYFGPKPDNVTLSCALDSCSNISALAWGAQIHAHSHKTGLDFDVVVGSAIVDMYGKCGHVEFATLSFLDIRHPSIVSWTALLGGYVKCGIWDKAKAFFAVMPEKNVVSWNVMLSGYVQQGCAWDALNLYTQMNKLGVWPDHISFISLLTACCKLLLKEQGRQIHAQIIKTGYYMNTYVDITLTSMYEIFGMGAIK</sequence>
<dbReference type="PROSITE" id="PS51375">
    <property type="entry name" value="PPR"/>
    <property type="match status" value="6"/>
</dbReference>
<name>A0A7I8K7I9_SPIIN</name>
<feature type="repeat" description="PPR" evidence="2">
    <location>
        <begin position="518"/>
        <end position="548"/>
    </location>
</feature>
<dbReference type="Gene3D" id="1.25.40.10">
    <property type="entry name" value="Tetratricopeptide repeat domain"/>
    <property type="match status" value="5"/>
</dbReference>
<dbReference type="FunFam" id="1.25.40.10:FF:000442">
    <property type="entry name" value="Pentatricopeptide repeat-containing protein At3g49710"/>
    <property type="match status" value="1"/>
</dbReference>
<gene>
    <name evidence="3" type="ORF">SI8410_03004219</name>
</gene>
<dbReference type="AlphaFoldDB" id="A0A7I8K7I9"/>
<dbReference type="EMBL" id="LR746266">
    <property type="protein sequence ID" value="CAA7393474.1"/>
    <property type="molecule type" value="Genomic_DNA"/>
</dbReference>
<dbReference type="GO" id="GO:0003723">
    <property type="term" value="F:RNA binding"/>
    <property type="evidence" value="ECO:0007669"/>
    <property type="project" value="InterPro"/>
</dbReference>
<accession>A0A7I8K7I9</accession>
<evidence type="ECO:0000313" key="3">
    <source>
        <dbReference type="EMBL" id="CAA7393474.1"/>
    </source>
</evidence>
<dbReference type="Proteomes" id="UP000663760">
    <property type="component" value="Chromosome 3"/>
</dbReference>
<evidence type="ECO:0000313" key="4">
    <source>
        <dbReference type="Proteomes" id="UP000663760"/>
    </source>
</evidence>
<proteinExistence type="predicted"/>
<dbReference type="PANTHER" id="PTHR47926:SF382">
    <property type="entry name" value="PENTACOTRIPEPTIDE-REPEAT REGION OF PRORP DOMAIN-CONTAINING PROTEIN"/>
    <property type="match status" value="1"/>
</dbReference>
<dbReference type="PROSITE" id="PS51257">
    <property type="entry name" value="PROKAR_LIPOPROTEIN"/>
    <property type="match status" value="1"/>
</dbReference>
<feature type="repeat" description="PPR" evidence="2">
    <location>
        <begin position="417"/>
        <end position="451"/>
    </location>
</feature>
<dbReference type="InterPro" id="IPR011990">
    <property type="entry name" value="TPR-like_helical_dom_sf"/>
</dbReference>
<feature type="repeat" description="PPR" evidence="2">
    <location>
        <begin position="286"/>
        <end position="320"/>
    </location>
</feature>
<evidence type="ECO:0000256" key="2">
    <source>
        <dbReference type="PROSITE-ProRule" id="PRU00708"/>
    </source>
</evidence>
<keyword evidence="1" id="KW-0677">Repeat</keyword>
<dbReference type="OrthoDB" id="768798at2759"/>
<dbReference type="InterPro" id="IPR046960">
    <property type="entry name" value="PPR_At4g14850-like_plant"/>
</dbReference>